<comment type="caution">
    <text evidence="2">The sequence shown here is derived from an EMBL/GenBank/DDBJ whole genome shotgun (WGS) entry which is preliminary data.</text>
</comment>
<keyword evidence="3" id="KW-1185">Reference proteome</keyword>
<evidence type="ECO:0000256" key="1">
    <source>
        <dbReference type="SAM" id="MobiDB-lite"/>
    </source>
</evidence>
<organism evidence="2 3">
    <name type="scientific">Megalops atlanticus</name>
    <name type="common">Tarpon</name>
    <name type="synonym">Clupea gigantea</name>
    <dbReference type="NCBI Taxonomy" id="7932"/>
    <lineage>
        <taxon>Eukaryota</taxon>
        <taxon>Metazoa</taxon>
        <taxon>Chordata</taxon>
        <taxon>Craniata</taxon>
        <taxon>Vertebrata</taxon>
        <taxon>Euteleostomi</taxon>
        <taxon>Actinopterygii</taxon>
        <taxon>Neopterygii</taxon>
        <taxon>Teleostei</taxon>
        <taxon>Elopiformes</taxon>
        <taxon>Megalopidae</taxon>
        <taxon>Megalops</taxon>
    </lineage>
</organism>
<feature type="region of interest" description="Disordered" evidence="1">
    <location>
        <begin position="114"/>
        <end position="139"/>
    </location>
</feature>
<dbReference type="EMBL" id="JAFDVH010000014">
    <property type="protein sequence ID" value="KAG7464672.1"/>
    <property type="molecule type" value="Genomic_DNA"/>
</dbReference>
<feature type="region of interest" description="Disordered" evidence="1">
    <location>
        <begin position="1"/>
        <end position="27"/>
    </location>
</feature>
<sequence length="139" mass="14607">MQQEVSRGTGSSQSRNGPRFCFPSPLPARRFTSALAPRARESRVSLVGGAGGGGEPASVGFGGQIDTALWVRLSVRELGAGEEGQGEGIARGSPVTLGQSVVQDLFVERRRVRQRKARRETEGAATGSLIRSRVSANSG</sequence>
<evidence type="ECO:0000313" key="3">
    <source>
        <dbReference type="Proteomes" id="UP001046870"/>
    </source>
</evidence>
<reference evidence="2" key="1">
    <citation type="submission" date="2021-01" db="EMBL/GenBank/DDBJ databases">
        <authorList>
            <person name="Zahm M."/>
            <person name="Roques C."/>
            <person name="Cabau C."/>
            <person name="Klopp C."/>
            <person name="Donnadieu C."/>
            <person name="Jouanno E."/>
            <person name="Lampietro C."/>
            <person name="Louis A."/>
            <person name="Herpin A."/>
            <person name="Echchiki A."/>
            <person name="Berthelot C."/>
            <person name="Parey E."/>
            <person name="Roest-Crollius H."/>
            <person name="Braasch I."/>
            <person name="Postlethwait J."/>
            <person name="Bobe J."/>
            <person name="Montfort J."/>
            <person name="Bouchez O."/>
            <person name="Begum T."/>
            <person name="Mejri S."/>
            <person name="Adams A."/>
            <person name="Chen W.-J."/>
            <person name="Guiguen Y."/>
        </authorList>
    </citation>
    <scope>NUCLEOTIDE SEQUENCE</scope>
    <source>
        <strain evidence="2">YG-15Mar2019-1</strain>
        <tissue evidence="2">Brain</tissue>
    </source>
</reference>
<name>A0A9D3T6W7_MEGAT</name>
<evidence type="ECO:0000313" key="2">
    <source>
        <dbReference type="EMBL" id="KAG7464672.1"/>
    </source>
</evidence>
<accession>A0A9D3T6W7</accession>
<dbReference type="Proteomes" id="UP001046870">
    <property type="component" value="Chromosome 14"/>
</dbReference>
<protein>
    <submittedName>
        <fullName evidence="2">Uncharacterized protein</fullName>
    </submittedName>
</protein>
<proteinExistence type="predicted"/>
<dbReference type="AlphaFoldDB" id="A0A9D3T6W7"/>
<gene>
    <name evidence="2" type="ORF">MATL_G00167900</name>
</gene>
<feature type="compositionally biased region" description="Polar residues" evidence="1">
    <location>
        <begin position="1"/>
        <end position="16"/>
    </location>
</feature>